<dbReference type="GO" id="GO:0005739">
    <property type="term" value="C:mitochondrion"/>
    <property type="evidence" value="ECO:0007669"/>
    <property type="project" value="TreeGrafter"/>
</dbReference>
<dbReference type="Pfam" id="PF01494">
    <property type="entry name" value="FAD_binding_3"/>
    <property type="match status" value="1"/>
</dbReference>
<dbReference type="PANTHER" id="PTHR43004:SF6">
    <property type="entry name" value="FAD_NAD(P)-BINDING OXIDOREDUCTASE FAMILY PROTEIN"/>
    <property type="match status" value="1"/>
</dbReference>
<sequence>MAVRRTGVLIVGGGPVGLYASSLLSAYGVPSLLAERSVNRSTHPRAHLINSRSMELLRQLGLEPAVRAHTPPLHEWSHFRYCTSLLGEEIAAQDHTASAAWRALSAASSSSLAHLSQPKLERLLRSEAEARAAPSGAELLDGYRLVDLAQHAGGVRATLLRDGEPSVAVECDELLACDGAHSTVRRALGLELRGPPVLQHFHSVHFSAPALAAALRARPAMLYFVFNPRVIAVLVAHNLAEGEWVAQLPFFPPLQPAEPDPSACHAAIAACLGGGAPRFEVRSISRWAMSALVAQRLSIGRVHLLGDAAHQFPPAGALGANTGLADAHNLCWKIAAAAGGAPRALVESYDAERRPLARRNARLAVHNYHRGLRVSSALGLPSALPHAIGRALGRLPGGGAPPALAAGAAEALLSLGRRALLGGPPLLGRHRRAAAAAVVESGGALPLLFARHELGYRYCEAGAAVVGARADEGAADRTVEEMEDEAYTPSSAAGCRLPHVWLSDYEGARVSTHDLLHAREAGARMAGGAPALTLLIDALGGKMWTSAAKRLPGARLQLVAIACEPDSAARETEADAYDASGEWARRREVTPSGALLVRPDGHVAWRCDSLEDAALASEREVGEALHAVLRTLNWME</sequence>
<evidence type="ECO:0000256" key="2">
    <source>
        <dbReference type="ARBA" id="ARBA00022827"/>
    </source>
</evidence>
<keyword evidence="1" id="KW-0285">Flavoprotein</keyword>
<dbReference type="SUPFAM" id="SSF51905">
    <property type="entry name" value="FAD/NAD(P)-binding domain"/>
    <property type="match status" value="1"/>
</dbReference>
<evidence type="ECO:0000259" key="3">
    <source>
        <dbReference type="Pfam" id="PF01494"/>
    </source>
</evidence>
<reference evidence="4 5" key="1">
    <citation type="journal article" date="2024" name="Science">
        <title>Giant polyketide synthase enzymes in the biosynthesis of giant marine polyether toxins.</title>
        <authorList>
            <person name="Fallon T.R."/>
            <person name="Shende V.V."/>
            <person name="Wierzbicki I.H."/>
            <person name="Pendleton A.L."/>
            <person name="Watervoot N.F."/>
            <person name="Auber R.P."/>
            <person name="Gonzalez D.J."/>
            <person name="Wisecaver J.H."/>
            <person name="Moore B.S."/>
        </authorList>
    </citation>
    <scope>NUCLEOTIDE SEQUENCE [LARGE SCALE GENOMIC DNA]</scope>
    <source>
        <strain evidence="4 5">12B1</strain>
    </source>
</reference>
<dbReference type="Gene3D" id="3.50.50.60">
    <property type="entry name" value="FAD/NAD(P)-binding domain"/>
    <property type="match status" value="1"/>
</dbReference>
<name>A0AB34JP74_PRYPA</name>
<dbReference type="GO" id="GO:0006744">
    <property type="term" value="P:ubiquinone biosynthetic process"/>
    <property type="evidence" value="ECO:0007669"/>
    <property type="project" value="TreeGrafter"/>
</dbReference>
<protein>
    <recommendedName>
        <fullName evidence="3">FAD-binding domain-containing protein</fullName>
    </recommendedName>
</protein>
<dbReference type="PANTHER" id="PTHR43004">
    <property type="entry name" value="TRK SYSTEM POTASSIUM UPTAKE PROTEIN"/>
    <property type="match status" value="1"/>
</dbReference>
<proteinExistence type="predicted"/>
<accession>A0AB34JP74</accession>
<keyword evidence="5" id="KW-1185">Reference proteome</keyword>
<gene>
    <name evidence="4" type="ORF">AB1Y20_017476</name>
</gene>
<dbReference type="InterPro" id="IPR050641">
    <property type="entry name" value="RIFMO-like"/>
</dbReference>
<dbReference type="PRINTS" id="PR00420">
    <property type="entry name" value="RNGMNOXGNASE"/>
</dbReference>
<evidence type="ECO:0000256" key="1">
    <source>
        <dbReference type="ARBA" id="ARBA00022630"/>
    </source>
</evidence>
<dbReference type="GO" id="GO:0071949">
    <property type="term" value="F:FAD binding"/>
    <property type="evidence" value="ECO:0007669"/>
    <property type="project" value="InterPro"/>
</dbReference>
<comment type="caution">
    <text evidence="4">The sequence shown here is derived from an EMBL/GenBank/DDBJ whole genome shotgun (WGS) entry which is preliminary data.</text>
</comment>
<dbReference type="GO" id="GO:0016709">
    <property type="term" value="F:oxidoreductase activity, acting on paired donors, with incorporation or reduction of molecular oxygen, NAD(P)H as one donor, and incorporation of one atom of oxygen"/>
    <property type="evidence" value="ECO:0007669"/>
    <property type="project" value="UniProtKB-ARBA"/>
</dbReference>
<evidence type="ECO:0000313" key="5">
    <source>
        <dbReference type="Proteomes" id="UP001515480"/>
    </source>
</evidence>
<dbReference type="Pfam" id="PF21274">
    <property type="entry name" value="Rng_hyd_C"/>
    <property type="match status" value="1"/>
</dbReference>
<dbReference type="EMBL" id="JBGBPQ010000006">
    <property type="protein sequence ID" value="KAL1522488.1"/>
    <property type="molecule type" value="Genomic_DNA"/>
</dbReference>
<dbReference type="InterPro" id="IPR036188">
    <property type="entry name" value="FAD/NAD-bd_sf"/>
</dbReference>
<dbReference type="InterPro" id="IPR002938">
    <property type="entry name" value="FAD-bd"/>
</dbReference>
<organism evidence="4 5">
    <name type="scientific">Prymnesium parvum</name>
    <name type="common">Toxic golden alga</name>
    <dbReference type="NCBI Taxonomy" id="97485"/>
    <lineage>
        <taxon>Eukaryota</taxon>
        <taxon>Haptista</taxon>
        <taxon>Haptophyta</taxon>
        <taxon>Prymnesiophyceae</taxon>
        <taxon>Prymnesiales</taxon>
        <taxon>Prymnesiaceae</taxon>
        <taxon>Prymnesium</taxon>
    </lineage>
</organism>
<dbReference type="Gene3D" id="3.40.30.120">
    <property type="match status" value="1"/>
</dbReference>
<keyword evidence="2" id="KW-0274">FAD</keyword>
<evidence type="ECO:0000313" key="4">
    <source>
        <dbReference type="EMBL" id="KAL1522488.1"/>
    </source>
</evidence>
<dbReference type="Proteomes" id="UP001515480">
    <property type="component" value="Unassembled WGS sequence"/>
</dbReference>
<dbReference type="AlphaFoldDB" id="A0AB34JP74"/>
<dbReference type="Gene3D" id="3.30.9.10">
    <property type="entry name" value="D-Amino Acid Oxidase, subunit A, domain 2"/>
    <property type="match status" value="1"/>
</dbReference>
<feature type="domain" description="FAD-binding" evidence="3">
    <location>
        <begin position="6"/>
        <end position="362"/>
    </location>
</feature>